<dbReference type="GO" id="GO:0005737">
    <property type="term" value="C:cytoplasm"/>
    <property type="evidence" value="ECO:0007669"/>
    <property type="project" value="UniProtKB-SubCell"/>
</dbReference>
<comment type="caution">
    <text evidence="2">Once thought to be involved in copper homeostasis, experiments in E.coli have shown this is not the case.</text>
</comment>
<evidence type="ECO:0000313" key="4">
    <source>
        <dbReference type="Proteomes" id="UP000239388"/>
    </source>
</evidence>
<protein>
    <recommendedName>
        <fullName evidence="2">PF03932 family protein CutC</fullName>
    </recommendedName>
</protein>
<dbReference type="InterPro" id="IPR036822">
    <property type="entry name" value="CutC-like_dom_sf"/>
</dbReference>
<accession>A0A2S8G216</accession>
<comment type="subcellular location">
    <subcellularLocation>
        <location evidence="2">Cytoplasm</location>
    </subcellularLocation>
</comment>
<proteinExistence type="inferred from homology"/>
<evidence type="ECO:0000256" key="2">
    <source>
        <dbReference type="HAMAP-Rule" id="MF_00795"/>
    </source>
</evidence>
<gene>
    <name evidence="2" type="primary">cutC</name>
    <name evidence="3" type="ORF">C5Y98_10565</name>
</gene>
<dbReference type="PANTHER" id="PTHR12598:SF0">
    <property type="entry name" value="COPPER HOMEOSTASIS PROTEIN CUTC HOMOLOG"/>
    <property type="match status" value="1"/>
</dbReference>
<dbReference type="PANTHER" id="PTHR12598">
    <property type="entry name" value="COPPER HOMEOSTASIS PROTEIN CUTC"/>
    <property type="match status" value="1"/>
</dbReference>
<name>A0A2S8G216_9BACT</name>
<comment type="similarity">
    <text evidence="1 2">Belongs to the CutC family.</text>
</comment>
<organism evidence="3 4">
    <name type="scientific">Blastopirellula marina</name>
    <dbReference type="NCBI Taxonomy" id="124"/>
    <lineage>
        <taxon>Bacteria</taxon>
        <taxon>Pseudomonadati</taxon>
        <taxon>Planctomycetota</taxon>
        <taxon>Planctomycetia</taxon>
        <taxon>Pirellulales</taxon>
        <taxon>Pirellulaceae</taxon>
        <taxon>Blastopirellula</taxon>
    </lineage>
</organism>
<sequence>MIVVTLNTKTKILLEVCVASVEDAIAAYSGGADRLELNLGLELGGLTPSIGLLEEVKRAVELPVLAMVRPTPGGFVYTPAELRLMMRDAEMLLAAGADGIVSGALSRDGALNVEFWRSLQQLTSGRELVFHRALDVVPDQSSLLRQLIDLGTTRVLTSGGCNTAWEGREQIGRMQQIFGHQIEILLGAGVSPDNVVSLVRATGCHQVHGSFSRLHSNELSGWLRDQSCRKTCSQLVSAARIALDLPFDA</sequence>
<dbReference type="InterPro" id="IPR005627">
    <property type="entry name" value="CutC-like"/>
</dbReference>
<dbReference type="HAMAP" id="MF_00795">
    <property type="entry name" value="CutC"/>
    <property type="match status" value="1"/>
</dbReference>
<reference evidence="3 4" key="1">
    <citation type="submission" date="2018-02" db="EMBL/GenBank/DDBJ databases">
        <title>Comparative genomes isolates from brazilian mangrove.</title>
        <authorList>
            <person name="Araujo J.E."/>
            <person name="Taketani R.G."/>
            <person name="Silva M.C.P."/>
            <person name="Loureco M.V."/>
            <person name="Andreote F.D."/>
        </authorList>
    </citation>
    <scope>NUCLEOTIDE SEQUENCE [LARGE SCALE GENOMIC DNA]</scope>
    <source>
        <strain evidence="3 4">NAP PRIS-MGV</strain>
    </source>
</reference>
<evidence type="ECO:0000256" key="1">
    <source>
        <dbReference type="ARBA" id="ARBA00007768"/>
    </source>
</evidence>
<dbReference type="SUPFAM" id="SSF110395">
    <property type="entry name" value="CutC-like"/>
    <property type="match status" value="1"/>
</dbReference>
<dbReference type="Gene3D" id="3.20.20.380">
    <property type="entry name" value="Copper homeostasis (CutC) domain"/>
    <property type="match status" value="1"/>
</dbReference>
<keyword evidence="2" id="KW-0963">Cytoplasm</keyword>
<comment type="caution">
    <text evidence="3">The sequence shown here is derived from an EMBL/GenBank/DDBJ whole genome shotgun (WGS) entry which is preliminary data.</text>
</comment>
<dbReference type="EMBL" id="PUIB01000011">
    <property type="protein sequence ID" value="PQO38489.1"/>
    <property type="molecule type" value="Genomic_DNA"/>
</dbReference>
<dbReference type="GO" id="GO:0005507">
    <property type="term" value="F:copper ion binding"/>
    <property type="evidence" value="ECO:0007669"/>
    <property type="project" value="TreeGrafter"/>
</dbReference>
<evidence type="ECO:0000313" key="3">
    <source>
        <dbReference type="EMBL" id="PQO38489.1"/>
    </source>
</evidence>
<dbReference type="AlphaFoldDB" id="A0A2S8G216"/>
<dbReference type="Pfam" id="PF03932">
    <property type="entry name" value="CutC"/>
    <property type="match status" value="1"/>
</dbReference>
<dbReference type="Proteomes" id="UP000239388">
    <property type="component" value="Unassembled WGS sequence"/>
</dbReference>